<dbReference type="SMART" id="SM00710">
    <property type="entry name" value="PbH1"/>
    <property type="match status" value="4"/>
</dbReference>
<evidence type="ECO:0000313" key="2">
    <source>
        <dbReference type="Proteomes" id="UP001247620"/>
    </source>
</evidence>
<dbReference type="NCBIfam" id="NF041518">
    <property type="entry name" value="choice_anch_Q"/>
    <property type="match status" value="1"/>
</dbReference>
<dbReference type="RefSeq" id="WP_310092535.1">
    <property type="nucleotide sequence ID" value="NZ_JAVDUU010000001.1"/>
</dbReference>
<dbReference type="InterPro" id="IPR012334">
    <property type="entry name" value="Pectin_lyas_fold"/>
</dbReference>
<organism evidence="1 2">
    <name type="scientific">Mucilaginibacter pocheonensis</name>
    <dbReference type="NCBI Taxonomy" id="398050"/>
    <lineage>
        <taxon>Bacteria</taxon>
        <taxon>Pseudomonadati</taxon>
        <taxon>Bacteroidota</taxon>
        <taxon>Sphingobacteriia</taxon>
        <taxon>Sphingobacteriales</taxon>
        <taxon>Sphingobacteriaceae</taxon>
        <taxon>Mucilaginibacter</taxon>
    </lineage>
</organism>
<dbReference type="SUPFAM" id="SSF51126">
    <property type="entry name" value="Pectin lyase-like"/>
    <property type="match status" value="1"/>
</dbReference>
<protein>
    <submittedName>
        <fullName evidence="1">Poly(Beta-D-mannuronate) lyase</fullName>
        <ecNumber evidence="1">4.2.2.3</ecNumber>
    </submittedName>
</protein>
<dbReference type="Gene3D" id="2.160.20.10">
    <property type="entry name" value="Single-stranded right-handed beta-helix, Pectin lyase-like"/>
    <property type="match status" value="1"/>
</dbReference>
<dbReference type="CDD" id="cd14251">
    <property type="entry name" value="PL-6"/>
    <property type="match status" value="1"/>
</dbReference>
<keyword evidence="2" id="KW-1185">Reference proteome</keyword>
<accession>A0ABU1T6W7</accession>
<dbReference type="EC" id="4.2.2.3" evidence="1"/>
<evidence type="ECO:0000313" key="1">
    <source>
        <dbReference type="EMBL" id="MDR6941136.1"/>
    </source>
</evidence>
<dbReference type="InterPro" id="IPR011050">
    <property type="entry name" value="Pectin_lyase_fold/virulence"/>
</dbReference>
<dbReference type="EMBL" id="JAVDUU010000001">
    <property type="protein sequence ID" value="MDR6941136.1"/>
    <property type="molecule type" value="Genomic_DNA"/>
</dbReference>
<name>A0ABU1T6W7_9SPHI</name>
<dbReference type="Proteomes" id="UP001247620">
    <property type="component" value="Unassembled WGS sequence"/>
</dbReference>
<comment type="caution">
    <text evidence="1">The sequence shown here is derived from an EMBL/GenBank/DDBJ whole genome shotgun (WGS) entry which is preliminary data.</text>
</comment>
<reference evidence="1 2" key="1">
    <citation type="submission" date="2023-07" db="EMBL/GenBank/DDBJ databases">
        <title>Sorghum-associated microbial communities from plants grown in Nebraska, USA.</title>
        <authorList>
            <person name="Schachtman D."/>
        </authorList>
    </citation>
    <scope>NUCLEOTIDE SEQUENCE [LARGE SCALE GENOMIC DNA]</scope>
    <source>
        <strain evidence="1 2">3262</strain>
    </source>
</reference>
<dbReference type="GO" id="GO:0045135">
    <property type="term" value="F:poly(beta-D-mannuronate) lyase activity"/>
    <property type="evidence" value="ECO:0007669"/>
    <property type="project" value="UniProtKB-EC"/>
</dbReference>
<gene>
    <name evidence="1" type="ORF">J2W55_000964</name>
</gene>
<dbReference type="InterPro" id="IPR059226">
    <property type="entry name" value="Choice_anch_Q_dom"/>
</dbReference>
<dbReference type="InterPro" id="IPR006626">
    <property type="entry name" value="PbH1"/>
</dbReference>
<keyword evidence="1" id="KW-0456">Lyase</keyword>
<proteinExistence type="predicted"/>
<sequence length="472" mass="50818">MYKRYLQIYLKTGNAALVAVLVILLLLPSKKVLAGTITVSSIAELQKAINKAKPGDVIQLADGVYTTTDDIIVNEKGTPSKNIIVAAQHAGAAEITGKGGFSLISPAAYIIIRGFKFTHAASRAKTGAGTSFCRFTQNIFETPGDGEDFTIAGSDQEVDHNTFQNKNAMGRFIAIRGQDKQIAERLHIHHNYFNNQASQGGKNGAEALQFGLSGFSLSSSNSIVEYNLFEKCEGENELISVKASAVTLRYNTIRNCPAQFTLRHGNKSLVYGNYFINTPGLRIFGDDHLIYNNYFENCSSAIVIGNGDGEVADGAQLTAHDRPDRVLIAFNTLINNKENIIQTSRKNGMGATYITVANNIIQGGGQAAAIAGPYSNPQWAGNILFNVKDAGNMPADSYKIVDPKLAKTSDGTYHLQPGSPAINHAVGSYSGVKFDMDGQSRTTQLDIGADELSNSPVKAHILNPDDVDYNAK</sequence>
<dbReference type="InterPro" id="IPR039513">
    <property type="entry name" value="PL-6"/>
</dbReference>
<dbReference type="Pfam" id="PF14592">
    <property type="entry name" value="Chondroitinas_B"/>
    <property type="match status" value="1"/>
</dbReference>